<dbReference type="InterPro" id="IPR022051">
    <property type="entry name" value="DUF3611"/>
</dbReference>
<dbReference type="Pfam" id="PF12263">
    <property type="entry name" value="DUF3611"/>
    <property type="match status" value="1"/>
</dbReference>
<feature type="transmembrane region" description="Helical" evidence="2">
    <location>
        <begin position="175"/>
        <end position="199"/>
    </location>
</feature>
<dbReference type="PANTHER" id="PTHR34548:SF2">
    <property type="entry name" value="PROTEIN TIC 21, CHLOROPLASTIC"/>
    <property type="match status" value="1"/>
</dbReference>
<dbReference type="RefSeq" id="WP_011317647.1">
    <property type="nucleotide sequence ID" value="NC_007413.1"/>
</dbReference>
<feature type="transmembrane region" description="Helical" evidence="2">
    <location>
        <begin position="74"/>
        <end position="96"/>
    </location>
</feature>
<feature type="region of interest" description="Disordered" evidence="1">
    <location>
        <begin position="1"/>
        <end position="22"/>
    </location>
</feature>
<protein>
    <recommendedName>
        <fullName evidence="5">DUF3611 family protein</fullName>
    </recommendedName>
</protein>
<feature type="transmembrane region" description="Helical" evidence="2">
    <location>
        <begin position="127"/>
        <end position="155"/>
    </location>
</feature>
<dbReference type="GeneID" id="58723453"/>
<reference evidence="4" key="1">
    <citation type="journal article" date="2014" name="Stand. Genomic Sci.">
        <title>Complete genome sequence of Anabaena variabilis ATCC 29413.</title>
        <authorList>
            <person name="Thiel T."/>
            <person name="Pratte B.S."/>
            <person name="Zhong J."/>
            <person name="Goodwin L."/>
            <person name="Copeland A."/>
            <person name="Lucas S."/>
            <person name="Han C."/>
            <person name="Pitluck S."/>
            <person name="Land M.L."/>
            <person name="Kyrpides N.C."/>
            <person name="Woyke T."/>
        </authorList>
    </citation>
    <scope>NUCLEOTIDE SEQUENCE [LARGE SCALE GENOMIC DNA]</scope>
    <source>
        <strain evidence="4">ATCC 29413 / PCC 7937</strain>
    </source>
</reference>
<keyword evidence="2" id="KW-1133">Transmembrane helix</keyword>
<organism evidence="3 4">
    <name type="scientific">Trichormus variabilis (strain ATCC 29413 / PCC 7937)</name>
    <name type="common">Anabaena variabilis</name>
    <dbReference type="NCBI Taxonomy" id="240292"/>
    <lineage>
        <taxon>Bacteria</taxon>
        <taxon>Bacillati</taxon>
        <taxon>Cyanobacteriota</taxon>
        <taxon>Cyanophyceae</taxon>
        <taxon>Nostocales</taxon>
        <taxon>Nostocaceae</taxon>
        <taxon>Trichormus</taxon>
    </lineage>
</organism>
<keyword evidence="2" id="KW-0472">Membrane</keyword>
<feature type="transmembrane region" description="Helical" evidence="2">
    <location>
        <begin position="39"/>
        <end position="62"/>
    </location>
</feature>
<dbReference type="AlphaFoldDB" id="Q3MF22"/>
<sequence>MEAESEMRSPTVGGRSSSTVSGMPSVAPTLYGIANTIRLTGWIILWVQLGLAVVTGLVLLFASTGRGFTDQPNAGLGIGIFWAVCGLIALLFSVYWDFRYTRIGKHLANPNPALHPSKADTSAAIRLGIIVSLAGILLTLVGAGATLGVLIAKSISQPPGVAITDPNKIIRALDVFVMVANINGISAHFVGAIASIWLLERVHQH</sequence>
<evidence type="ECO:0000256" key="2">
    <source>
        <dbReference type="SAM" id="Phobius"/>
    </source>
</evidence>
<dbReference type="Proteomes" id="UP000002533">
    <property type="component" value="Chromosome"/>
</dbReference>
<gene>
    <name evidence="3" type="ordered locus">Ava_0790</name>
</gene>
<evidence type="ECO:0000313" key="3">
    <source>
        <dbReference type="EMBL" id="ABA20414.1"/>
    </source>
</evidence>
<dbReference type="KEGG" id="ava:Ava_0790"/>
<dbReference type="EMBL" id="CP000117">
    <property type="protein sequence ID" value="ABA20414.1"/>
    <property type="molecule type" value="Genomic_DNA"/>
</dbReference>
<proteinExistence type="predicted"/>
<accession>Q3MF22</accession>
<evidence type="ECO:0000256" key="1">
    <source>
        <dbReference type="SAM" id="MobiDB-lite"/>
    </source>
</evidence>
<evidence type="ECO:0000313" key="4">
    <source>
        <dbReference type="Proteomes" id="UP000002533"/>
    </source>
</evidence>
<dbReference type="eggNOG" id="COG3038">
    <property type="taxonomic scope" value="Bacteria"/>
</dbReference>
<name>Q3MF22_TRIV2</name>
<dbReference type="HOGENOM" id="CLU_083138_1_1_3"/>
<feature type="compositionally biased region" description="Low complexity" evidence="1">
    <location>
        <begin position="8"/>
        <end position="21"/>
    </location>
</feature>
<evidence type="ECO:0008006" key="5">
    <source>
        <dbReference type="Google" id="ProtNLM"/>
    </source>
</evidence>
<dbReference type="STRING" id="240292.Ava_0790"/>
<keyword evidence="2" id="KW-0812">Transmembrane</keyword>
<dbReference type="PANTHER" id="PTHR34548">
    <property type="entry name" value="PROTEIN TIC 21, CHLOROPLASTIC"/>
    <property type="match status" value="1"/>
</dbReference>